<evidence type="ECO:0000259" key="5">
    <source>
        <dbReference type="Pfam" id="PF21000"/>
    </source>
</evidence>
<dbReference type="GO" id="GO:0016604">
    <property type="term" value="C:nuclear body"/>
    <property type="evidence" value="ECO:0007669"/>
    <property type="project" value="TreeGrafter"/>
</dbReference>
<evidence type="ECO:0000313" key="6">
    <source>
        <dbReference type="EMBL" id="TRY74686.1"/>
    </source>
</evidence>
<evidence type="ECO:0000256" key="1">
    <source>
        <dbReference type="ARBA" id="ARBA00006395"/>
    </source>
</evidence>
<accession>A0A553PAJ1</accession>
<dbReference type="InterPro" id="IPR049363">
    <property type="entry name" value="RMI1_N"/>
</dbReference>
<evidence type="ECO:0000259" key="4">
    <source>
        <dbReference type="Pfam" id="PF08585"/>
    </source>
</evidence>
<dbReference type="PANTHER" id="PTHR14790:SF15">
    <property type="entry name" value="RECQ-MEDIATED GENOME INSTABILITY PROTEIN 1"/>
    <property type="match status" value="1"/>
</dbReference>
<name>A0A553PAJ1_TIGCA</name>
<dbReference type="EMBL" id="VCGU01000005">
    <property type="protein sequence ID" value="TRY74686.1"/>
    <property type="molecule type" value="Genomic_DNA"/>
</dbReference>
<evidence type="ECO:0000256" key="3">
    <source>
        <dbReference type="SAM" id="MobiDB-lite"/>
    </source>
</evidence>
<dbReference type="Proteomes" id="UP000318571">
    <property type="component" value="Chromosome 2"/>
</dbReference>
<dbReference type="InterPro" id="IPR042470">
    <property type="entry name" value="RMI1_N_C_sf"/>
</dbReference>
<dbReference type="GO" id="GO:0000712">
    <property type="term" value="P:resolution of meiotic recombination intermediates"/>
    <property type="evidence" value="ECO:0007669"/>
    <property type="project" value="TreeGrafter"/>
</dbReference>
<dbReference type="InterPro" id="IPR013894">
    <property type="entry name" value="RMI1_OB"/>
</dbReference>
<feature type="compositionally biased region" description="Polar residues" evidence="3">
    <location>
        <begin position="255"/>
        <end position="279"/>
    </location>
</feature>
<sequence length="526" mass="58298">MPPPPPRSPRLALVKRQFERDHFHASEDWLSACVEWCQSEGIQDVPTLLRACQDQWLSTDIRAEGIQAVPPNHRLPIESIRRELKTVIPSGYYTFQVVQAVDVGSAAYGQLQRLNRVQDENSKVSAETEKSLVAAWEPKSSRMLKLWLHDGMHLVQALEHEKVAQIPDQVAPGLKLTLQGPIAVRRGLLFLEPKMVQVHGGLVEEMAADHAPLRALMQVLESGLVPEELQTQVRTHSTQVFQPRNRSIQLKPGGSLSTQSHRRTPGTQNTFNRTTQVQSSVESIHWNVTDDPFGDDDGMDDFLTTVEIPDFFDDDEGDHFLSTLNVSSHAPPASTSSSSRANRAARGGKRNSRGTRGSSRGAWSKVNELPFRHEVTLKRGLLAGFLQVDFSQLRLELVFGSGRFPPFHHVTLEVGFDLGLSRLGFGALALSLLREEIRHNHLTRQGRGEQVIVFEPGAHQGVFARSIANFDLQVDQFLAQAIIPRGFQGRDPLPQVEPGIGEEEMSLARAHASFIGKGNTEGVDGG</sequence>
<evidence type="ECO:0000313" key="7">
    <source>
        <dbReference type="Proteomes" id="UP000318571"/>
    </source>
</evidence>
<feature type="domain" description="RecQ mediated genome instability protein 1 OB-fold" evidence="4">
    <location>
        <begin position="90"/>
        <end position="211"/>
    </location>
</feature>
<dbReference type="GO" id="GO:0031422">
    <property type="term" value="C:RecQ family helicase-topoisomerase III complex"/>
    <property type="evidence" value="ECO:0007669"/>
    <property type="project" value="TreeGrafter"/>
</dbReference>
<comment type="similarity">
    <text evidence="1">Belongs to the RMI1 family.</text>
</comment>
<dbReference type="STRING" id="6832.A0A553PAJ1"/>
<dbReference type="Gene3D" id="2.40.50.770">
    <property type="entry name" value="RecQ-mediated genome instability protein Rmi1, C-terminal domain"/>
    <property type="match status" value="1"/>
</dbReference>
<protein>
    <recommendedName>
        <fullName evidence="2">RecQ-mediated genome instability protein 1</fullName>
    </recommendedName>
</protein>
<dbReference type="AlphaFoldDB" id="A0A553PAJ1"/>
<dbReference type="Pfam" id="PF21000">
    <property type="entry name" value="RMI1_N_N"/>
    <property type="match status" value="1"/>
</dbReference>
<feature type="region of interest" description="Disordered" evidence="3">
    <location>
        <begin position="323"/>
        <end position="361"/>
    </location>
</feature>
<dbReference type="GO" id="GO:0000724">
    <property type="term" value="P:double-strand break repair via homologous recombination"/>
    <property type="evidence" value="ECO:0007669"/>
    <property type="project" value="TreeGrafter"/>
</dbReference>
<dbReference type="Pfam" id="PF08585">
    <property type="entry name" value="RMI1_N_C"/>
    <property type="match status" value="1"/>
</dbReference>
<feature type="domain" description="RMI1 N-terminal" evidence="5">
    <location>
        <begin position="25"/>
        <end position="62"/>
    </location>
</feature>
<reference evidence="6 7" key="1">
    <citation type="journal article" date="2018" name="Nat. Ecol. Evol.">
        <title>Genomic signatures of mitonuclear coevolution across populations of Tigriopus californicus.</title>
        <authorList>
            <person name="Barreto F.S."/>
            <person name="Watson E.T."/>
            <person name="Lima T.G."/>
            <person name="Willett C.S."/>
            <person name="Edmands S."/>
            <person name="Li W."/>
            <person name="Burton R.S."/>
        </authorList>
    </citation>
    <scope>NUCLEOTIDE SEQUENCE [LARGE SCALE GENOMIC DNA]</scope>
    <source>
        <strain evidence="6 7">San Diego</strain>
    </source>
</reference>
<organism evidence="6 7">
    <name type="scientific">Tigriopus californicus</name>
    <name type="common">Marine copepod</name>
    <dbReference type="NCBI Taxonomy" id="6832"/>
    <lineage>
        <taxon>Eukaryota</taxon>
        <taxon>Metazoa</taxon>
        <taxon>Ecdysozoa</taxon>
        <taxon>Arthropoda</taxon>
        <taxon>Crustacea</taxon>
        <taxon>Multicrustacea</taxon>
        <taxon>Hexanauplia</taxon>
        <taxon>Copepoda</taxon>
        <taxon>Harpacticoida</taxon>
        <taxon>Harpacticidae</taxon>
        <taxon>Tigriopus</taxon>
    </lineage>
</organism>
<evidence type="ECO:0000256" key="2">
    <source>
        <dbReference type="ARBA" id="ARBA00018987"/>
    </source>
</evidence>
<keyword evidence="7" id="KW-1185">Reference proteome</keyword>
<proteinExistence type="inferred from homology"/>
<feature type="region of interest" description="Disordered" evidence="3">
    <location>
        <begin position="248"/>
        <end position="279"/>
    </location>
</feature>
<gene>
    <name evidence="6" type="ORF">TCAL_08376</name>
</gene>
<feature type="compositionally biased region" description="Low complexity" evidence="3">
    <location>
        <begin position="327"/>
        <end position="345"/>
    </location>
</feature>
<dbReference type="PANTHER" id="PTHR14790">
    <property type="entry name" value="RECQ-MEDIATED GENOME INSTABILITY PROTEIN 1 RMI1"/>
    <property type="match status" value="1"/>
</dbReference>
<dbReference type="SMART" id="SM01161">
    <property type="entry name" value="DUF1767"/>
    <property type="match status" value="1"/>
</dbReference>
<comment type="caution">
    <text evidence="6">The sequence shown here is derived from an EMBL/GenBank/DDBJ whole genome shotgun (WGS) entry which is preliminary data.</text>
</comment>